<organism evidence="6 7">
    <name type="scientific">Vulcanimicrobium alpinum</name>
    <dbReference type="NCBI Taxonomy" id="3016050"/>
    <lineage>
        <taxon>Bacteria</taxon>
        <taxon>Bacillati</taxon>
        <taxon>Vulcanimicrobiota</taxon>
        <taxon>Vulcanimicrobiia</taxon>
        <taxon>Vulcanimicrobiales</taxon>
        <taxon>Vulcanimicrobiaceae</taxon>
        <taxon>Vulcanimicrobium</taxon>
    </lineage>
</organism>
<keyword evidence="7" id="KW-1185">Reference proteome</keyword>
<evidence type="ECO:0000256" key="3">
    <source>
        <dbReference type="ARBA" id="ARBA00022729"/>
    </source>
</evidence>
<dbReference type="GO" id="GO:0042597">
    <property type="term" value="C:periplasmic space"/>
    <property type="evidence" value="ECO:0007669"/>
    <property type="project" value="UniProtKB-ARBA"/>
</dbReference>
<dbReference type="Gene3D" id="3.40.190.10">
    <property type="entry name" value="Periplasmic binding protein-like II"/>
    <property type="match status" value="1"/>
</dbReference>
<feature type="signal peptide" evidence="4">
    <location>
        <begin position="1"/>
        <end position="18"/>
    </location>
</feature>
<evidence type="ECO:0000256" key="4">
    <source>
        <dbReference type="SAM" id="SignalP"/>
    </source>
</evidence>
<evidence type="ECO:0000259" key="5">
    <source>
        <dbReference type="Pfam" id="PF00496"/>
    </source>
</evidence>
<gene>
    <name evidence="6" type="ORF">WPS_03990</name>
</gene>
<dbReference type="PANTHER" id="PTHR30290">
    <property type="entry name" value="PERIPLASMIC BINDING COMPONENT OF ABC TRANSPORTER"/>
    <property type="match status" value="1"/>
</dbReference>
<dbReference type="InterPro" id="IPR000914">
    <property type="entry name" value="SBP_5_dom"/>
</dbReference>
<evidence type="ECO:0000256" key="1">
    <source>
        <dbReference type="ARBA" id="ARBA00005695"/>
    </source>
</evidence>
<evidence type="ECO:0000256" key="2">
    <source>
        <dbReference type="ARBA" id="ARBA00022448"/>
    </source>
</evidence>
<name>A0AAN1XVS0_UNVUL</name>
<keyword evidence="2" id="KW-0813">Transport</keyword>
<reference evidence="6 7" key="1">
    <citation type="journal article" date="2022" name="ISME Commun">
        <title>Vulcanimicrobium alpinus gen. nov. sp. nov., the first cultivated representative of the candidate phylum 'Eremiobacterota', is a metabolically versatile aerobic anoxygenic phototroph.</title>
        <authorList>
            <person name="Yabe S."/>
            <person name="Muto K."/>
            <person name="Abe K."/>
            <person name="Yokota A."/>
            <person name="Staudigel H."/>
            <person name="Tebo B.M."/>
        </authorList>
    </citation>
    <scope>NUCLEOTIDE SEQUENCE [LARGE SCALE GENOMIC DNA]</scope>
    <source>
        <strain evidence="6 7">WC8-2</strain>
    </source>
</reference>
<evidence type="ECO:0000313" key="6">
    <source>
        <dbReference type="EMBL" id="BDE05123.1"/>
    </source>
</evidence>
<evidence type="ECO:0000313" key="7">
    <source>
        <dbReference type="Proteomes" id="UP001317532"/>
    </source>
</evidence>
<dbReference type="InterPro" id="IPR039424">
    <property type="entry name" value="SBP_5"/>
</dbReference>
<sequence>MCALLLLALGGCAARGSAAHDPSTLVILEAGDAGSIEPLLTNQYYAFLYQNLIFDTLLGTGANYVPTPKLALRWESNPAGTVWTVHLRSGVRWSDGTPFSAADVVWTFDALIDPKTGSPYQGQYAFIKRVVAPDPRTVRFELSSPNATFVANALQSQWIMPAHVFAGIPHAQIRTTPFGEHPIGTGPYALVRWQHDQECLLRANPLWWGGTPRVRQIDVRVILDAQGATDAMLNGDADVDDGIGAEASERLRTDPGIVQVNIPDLYTRFMQINFHVRGLDDVTVRRAMLYGWDREGIARGLRHGTATVASSVIPAGLPPWHDDAVKPYPYDPARAAALLDRAGWARGADGVRAKNGVRLSFTVLMPQGPLDNDIAAEFQADMRQIGIAIAPRLIDYATFIQETNASKFDLAWTGWGGAPDPDQLTLLDSKQIPPTGNNYGYFRDPAVDRDVEAGLLTNDPVKRRRYYDDMQERNAQNIPVLFGNNENYLAAYRKRVHVAGPLMPGLYFYTNVTDWTLDP</sequence>
<dbReference type="PANTHER" id="PTHR30290:SF9">
    <property type="entry name" value="OLIGOPEPTIDE-BINDING PROTEIN APPA"/>
    <property type="match status" value="1"/>
</dbReference>
<dbReference type="Gene3D" id="3.90.76.10">
    <property type="entry name" value="Dipeptide-binding Protein, Domain 1"/>
    <property type="match status" value="1"/>
</dbReference>
<dbReference type="Proteomes" id="UP001317532">
    <property type="component" value="Chromosome"/>
</dbReference>
<dbReference type="AlphaFoldDB" id="A0AAN1XVS0"/>
<dbReference type="Gene3D" id="3.10.105.10">
    <property type="entry name" value="Dipeptide-binding Protein, Domain 3"/>
    <property type="match status" value="1"/>
</dbReference>
<accession>A0AAN1XVS0</accession>
<dbReference type="InterPro" id="IPR030678">
    <property type="entry name" value="Peptide/Ni-bd"/>
</dbReference>
<dbReference type="EMBL" id="AP025523">
    <property type="protein sequence ID" value="BDE05123.1"/>
    <property type="molecule type" value="Genomic_DNA"/>
</dbReference>
<comment type="similarity">
    <text evidence="1">Belongs to the bacterial solute-binding protein 5 family.</text>
</comment>
<proteinExistence type="inferred from homology"/>
<keyword evidence="3 4" id="KW-0732">Signal</keyword>
<protein>
    <submittedName>
        <fullName evidence="6">ABC transporter substrate-binding protein</fullName>
    </submittedName>
</protein>
<dbReference type="KEGG" id="vab:WPS_03990"/>
<dbReference type="PIRSF" id="PIRSF002741">
    <property type="entry name" value="MppA"/>
    <property type="match status" value="1"/>
</dbReference>
<feature type="domain" description="Solute-binding protein family 5" evidence="5">
    <location>
        <begin position="66"/>
        <end position="423"/>
    </location>
</feature>
<feature type="chain" id="PRO_5042966743" evidence="4">
    <location>
        <begin position="19"/>
        <end position="519"/>
    </location>
</feature>
<dbReference type="Pfam" id="PF00496">
    <property type="entry name" value="SBP_bac_5"/>
    <property type="match status" value="1"/>
</dbReference>
<dbReference type="GO" id="GO:1904680">
    <property type="term" value="F:peptide transmembrane transporter activity"/>
    <property type="evidence" value="ECO:0007669"/>
    <property type="project" value="TreeGrafter"/>
</dbReference>
<dbReference type="GO" id="GO:0015833">
    <property type="term" value="P:peptide transport"/>
    <property type="evidence" value="ECO:0007669"/>
    <property type="project" value="TreeGrafter"/>
</dbReference>
<dbReference type="GO" id="GO:0043190">
    <property type="term" value="C:ATP-binding cassette (ABC) transporter complex"/>
    <property type="evidence" value="ECO:0007669"/>
    <property type="project" value="InterPro"/>
</dbReference>
<dbReference type="SUPFAM" id="SSF53850">
    <property type="entry name" value="Periplasmic binding protein-like II"/>
    <property type="match status" value="1"/>
</dbReference>